<feature type="binding site" evidence="10">
    <location>
        <position position="129"/>
    </location>
    <ligand>
        <name>(6S)-5-formyl-5,6,7,8-tetrahydrofolate</name>
        <dbReference type="ChEBI" id="CHEBI:57457"/>
    </ligand>
</feature>
<dbReference type="GO" id="GO:0005829">
    <property type="term" value="C:cytosol"/>
    <property type="evidence" value="ECO:0007669"/>
    <property type="project" value="TreeGrafter"/>
</dbReference>
<feature type="binding site" evidence="10">
    <location>
        <position position="90"/>
    </location>
    <ligand>
        <name>(6S)-5-formyl-5,6,7,8-tetrahydrofolate</name>
        <dbReference type="ChEBI" id="CHEBI:57457"/>
    </ligand>
</feature>
<accession>A0A1F4RFN5</accession>
<evidence type="ECO:0000256" key="11">
    <source>
        <dbReference type="RuleBase" id="RU003313"/>
    </source>
</evidence>
<evidence type="ECO:0000256" key="10">
    <source>
        <dbReference type="HAMAP-Rule" id="MF_00379"/>
    </source>
</evidence>
<dbReference type="InterPro" id="IPR025867">
    <property type="entry name" value="MnmE_helical"/>
</dbReference>
<dbReference type="FunFam" id="3.40.50.300:FF:001376">
    <property type="entry name" value="tRNA modification GTPase MnmE"/>
    <property type="match status" value="1"/>
</dbReference>
<gene>
    <name evidence="10" type="primary">mnmE</name>
    <name evidence="10" type="synonym">trmE</name>
    <name evidence="13" type="ORF">A3H38_00455</name>
</gene>
<evidence type="ECO:0000256" key="4">
    <source>
        <dbReference type="ARBA" id="ARBA00022723"/>
    </source>
</evidence>
<evidence type="ECO:0000256" key="8">
    <source>
        <dbReference type="ARBA" id="ARBA00022958"/>
    </source>
</evidence>
<feature type="binding site" evidence="10">
    <location>
        <position position="238"/>
    </location>
    <ligand>
        <name>Mg(2+)</name>
        <dbReference type="ChEBI" id="CHEBI:18420"/>
    </ligand>
</feature>
<dbReference type="FunFam" id="3.30.1360.120:FF:000003">
    <property type="entry name" value="tRNA modification GTPase MnmE"/>
    <property type="match status" value="1"/>
</dbReference>
<dbReference type="Gene3D" id="1.20.120.430">
    <property type="entry name" value="tRNA modification GTPase MnmE domain 2"/>
    <property type="match status" value="1"/>
</dbReference>
<dbReference type="Proteomes" id="UP000176938">
    <property type="component" value="Unassembled WGS sequence"/>
</dbReference>
<feature type="binding site" evidence="10">
    <location>
        <position position="234"/>
    </location>
    <ligand>
        <name>K(+)</name>
        <dbReference type="ChEBI" id="CHEBI:29103"/>
    </ligand>
</feature>
<dbReference type="GO" id="GO:0003924">
    <property type="term" value="F:GTPase activity"/>
    <property type="evidence" value="ECO:0007669"/>
    <property type="project" value="UniProtKB-UniRule"/>
</dbReference>
<feature type="binding site" evidence="10">
    <location>
        <begin position="278"/>
        <end position="281"/>
    </location>
    <ligand>
        <name>GTP</name>
        <dbReference type="ChEBI" id="CHEBI:37565"/>
    </ligand>
</feature>
<name>A0A1F4RFN5_UNCSA</name>
<comment type="subunit">
    <text evidence="10">Homodimer. Heterotetramer of two MnmE and two MnmG subunits.</text>
</comment>
<evidence type="ECO:0000313" key="14">
    <source>
        <dbReference type="Proteomes" id="UP000176938"/>
    </source>
</evidence>
<evidence type="ECO:0000256" key="1">
    <source>
        <dbReference type="ARBA" id="ARBA00011043"/>
    </source>
</evidence>
<feature type="binding site" evidence="10">
    <location>
        <position position="253"/>
    </location>
    <ligand>
        <name>K(+)</name>
        <dbReference type="ChEBI" id="CHEBI:29103"/>
    </ligand>
</feature>
<dbReference type="PROSITE" id="PS51709">
    <property type="entry name" value="G_TRME"/>
    <property type="match status" value="1"/>
</dbReference>
<feature type="binding site" evidence="10">
    <location>
        <position position="452"/>
    </location>
    <ligand>
        <name>(6S)-5-formyl-5,6,7,8-tetrahydrofolate</name>
        <dbReference type="ChEBI" id="CHEBI:57457"/>
    </ligand>
</feature>
<feature type="binding site" evidence="10">
    <location>
        <position position="259"/>
    </location>
    <ligand>
        <name>Mg(2+)</name>
        <dbReference type="ChEBI" id="CHEBI:18420"/>
    </ligand>
</feature>
<comment type="subcellular location">
    <subcellularLocation>
        <location evidence="10">Cytoplasm</location>
    </subcellularLocation>
</comment>
<feature type="binding site" evidence="10">
    <location>
        <begin position="338"/>
        <end position="341"/>
    </location>
    <ligand>
        <name>GTP</name>
        <dbReference type="ChEBI" id="CHEBI:37565"/>
    </ligand>
</feature>
<comment type="similarity">
    <text evidence="1 10 11">Belongs to the TRAFAC class TrmE-Era-EngA-EngB-Septin-like GTPase superfamily. TrmE GTPase family.</text>
</comment>
<evidence type="ECO:0000256" key="9">
    <source>
        <dbReference type="ARBA" id="ARBA00023134"/>
    </source>
</evidence>
<dbReference type="Gene3D" id="3.40.50.300">
    <property type="entry name" value="P-loop containing nucleotide triphosphate hydrolases"/>
    <property type="match status" value="1"/>
</dbReference>
<protein>
    <recommendedName>
        <fullName evidence="10">tRNA modification GTPase MnmE</fullName>
        <ecNumber evidence="10">3.6.-.-</ecNumber>
    </recommendedName>
</protein>
<evidence type="ECO:0000256" key="7">
    <source>
        <dbReference type="ARBA" id="ARBA00022842"/>
    </source>
</evidence>
<reference evidence="13 14" key="1">
    <citation type="journal article" date="2016" name="Nat. Commun.">
        <title>Thousands of microbial genomes shed light on interconnected biogeochemical processes in an aquifer system.</title>
        <authorList>
            <person name="Anantharaman K."/>
            <person name="Brown C.T."/>
            <person name="Hug L.A."/>
            <person name="Sharon I."/>
            <person name="Castelle C.J."/>
            <person name="Probst A.J."/>
            <person name="Thomas B.C."/>
            <person name="Singh A."/>
            <person name="Wilkins M.J."/>
            <person name="Karaoz U."/>
            <person name="Brodie E.L."/>
            <person name="Williams K.H."/>
            <person name="Hubbard S.S."/>
            <person name="Banfield J.F."/>
        </authorList>
    </citation>
    <scope>NUCLEOTIDE SEQUENCE [LARGE SCALE GENOMIC DNA]</scope>
</reference>
<organism evidence="13 14">
    <name type="scientific">candidate division WOR-1 bacterium RIFCSPLOWO2_02_FULL_46_20</name>
    <dbReference type="NCBI Taxonomy" id="1802567"/>
    <lineage>
        <taxon>Bacteria</taxon>
        <taxon>Bacillati</taxon>
        <taxon>Saganbacteria</taxon>
    </lineage>
</organism>
<dbReference type="GO" id="GO:0002098">
    <property type="term" value="P:tRNA wobble uridine modification"/>
    <property type="evidence" value="ECO:0007669"/>
    <property type="project" value="TreeGrafter"/>
</dbReference>
<proteinExistence type="inferred from homology"/>
<dbReference type="InterPro" id="IPR027368">
    <property type="entry name" value="MnmE_dom2"/>
</dbReference>
<dbReference type="AlphaFoldDB" id="A0A1F4RFN5"/>
<dbReference type="Gene3D" id="3.30.1360.120">
    <property type="entry name" value="Probable tRNA modification gtpase trme, domain 1"/>
    <property type="match status" value="1"/>
</dbReference>
<dbReference type="InterPro" id="IPR018948">
    <property type="entry name" value="GTP-bd_TrmE_N"/>
</dbReference>
<keyword evidence="6 10" id="KW-0378">Hydrolase</keyword>
<evidence type="ECO:0000313" key="13">
    <source>
        <dbReference type="EMBL" id="OGC06987.1"/>
    </source>
</evidence>
<dbReference type="EMBL" id="METP01000012">
    <property type="protein sequence ID" value="OGC06987.1"/>
    <property type="molecule type" value="Genomic_DNA"/>
</dbReference>
<dbReference type="InterPro" id="IPR005225">
    <property type="entry name" value="Small_GTP-bd"/>
</dbReference>
<comment type="cofactor">
    <cofactor evidence="10">
        <name>K(+)</name>
        <dbReference type="ChEBI" id="CHEBI:29103"/>
    </cofactor>
    <text evidence="10">Binds 1 potassium ion per subunit.</text>
</comment>
<dbReference type="InterPro" id="IPR006073">
    <property type="entry name" value="GTP-bd"/>
</dbReference>
<keyword evidence="7 10" id="KW-0460">Magnesium</keyword>
<dbReference type="InterPro" id="IPR031168">
    <property type="entry name" value="G_TrmE"/>
</dbReference>
<comment type="function">
    <text evidence="10">Exhibits a very high intrinsic GTPase hydrolysis rate. Involved in the addition of a carboxymethylaminomethyl (cmnm) group at the wobble position (U34) of certain tRNAs, forming tRNA-cmnm(5)s(2)U34.</text>
</comment>
<dbReference type="Pfam" id="PF01926">
    <property type="entry name" value="MMR_HSR1"/>
    <property type="match status" value="1"/>
</dbReference>
<dbReference type="InterPro" id="IPR027266">
    <property type="entry name" value="TrmE/GcvT-like"/>
</dbReference>
<dbReference type="Pfam" id="PF12631">
    <property type="entry name" value="MnmE_helical"/>
    <property type="match status" value="1"/>
</dbReference>
<evidence type="ECO:0000256" key="5">
    <source>
        <dbReference type="ARBA" id="ARBA00022741"/>
    </source>
</evidence>
<dbReference type="GO" id="GO:0042802">
    <property type="term" value="F:identical protein binding"/>
    <property type="evidence" value="ECO:0007669"/>
    <property type="project" value="UniProtKB-ARBA"/>
</dbReference>
<keyword evidence="2 10" id="KW-0963">Cytoplasm</keyword>
<dbReference type="NCBIfam" id="TIGR00450">
    <property type="entry name" value="mnmE_trmE_thdF"/>
    <property type="match status" value="1"/>
</dbReference>
<dbReference type="NCBIfam" id="TIGR00231">
    <property type="entry name" value="small_GTP"/>
    <property type="match status" value="1"/>
</dbReference>
<feature type="binding site" evidence="10">
    <location>
        <position position="255"/>
    </location>
    <ligand>
        <name>K(+)</name>
        <dbReference type="ChEBI" id="CHEBI:29103"/>
    </ligand>
</feature>
<keyword evidence="3 10" id="KW-0819">tRNA processing</keyword>
<keyword evidence="8 10" id="KW-0630">Potassium</keyword>
<feature type="binding site" evidence="10">
    <location>
        <position position="258"/>
    </location>
    <ligand>
        <name>K(+)</name>
        <dbReference type="ChEBI" id="CHEBI:29103"/>
    </ligand>
</feature>
<sequence>MFHVKHSQDETIAAIATPLGSGGVGVIRVSGEEAQATLITLFLPSNGTKIESHRMLHGWVIDPKTKDKVDEIMACLMLAPKSYTGEDVVEFYCHGGMAIVQKVLSLTLASGSRLAQRGEFTKRAFLNGKLDLAQAEAILDLVNTQSARGAGLAVRQLEGRLSAVVKELRQKLVSMLAKFEVRIDFPDDYPKTNYDAVIRKINAHTQVISDMLRDTQLRRVYRQGLATVIVGKPNVGKSCLLNALLGEDRAIVTDLPGTTRDSIEETININGLPLRIVDTAGLRHPRDKAEQFGVKRTEQELAAADLALVVIDASKQLDKLDRSIIKRAKGKQCIVILNKADLGCKVKLKGYKVSALFGKGIKELKQGLFLAVTNRRETAGNDSVAINERHAECLRGAERALLNAAECCRKGASVDLICIDLKDAIVSLGGVTGEQVSEEVINSIFENFCVGK</sequence>
<keyword evidence="9 10" id="KW-0342">GTP-binding</keyword>
<comment type="caution">
    <text evidence="13">The sequence shown here is derived from an EMBL/GenBank/DDBJ whole genome shotgun (WGS) entry which is preliminary data.</text>
</comment>
<keyword evidence="5 10" id="KW-0547">Nucleotide-binding</keyword>
<dbReference type="InterPro" id="IPR027417">
    <property type="entry name" value="P-loop_NTPase"/>
</dbReference>
<evidence type="ECO:0000259" key="12">
    <source>
        <dbReference type="PROSITE" id="PS51709"/>
    </source>
</evidence>
<dbReference type="CDD" id="cd14858">
    <property type="entry name" value="TrmE_N"/>
    <property type="match status" value="1"/>
</dbReference>
<keyword evidence="4 10" id="KW-0479">Metal-binding</keyword>
<dbReference type="HAMAP" id="MF_00379">
    <property type="entry name" value="GTPase_MnmE"/>
    <property type="match status" value="1"/>
</dbReference>
<dbReference type="PANTHER" id="PTHR42714">
    <property type="entry name" value="TRNA MODIFICATION GTPASE GTPBP3"/>
    <property type="match status" value="1"/>
</dbReference>
<feature type="binding site" evidence="10">
    <location>
        <begin position="253"/>
        <end position="259"/>
    </location>
    <ligand>
        <name>GTP</name>
        <dbReference type="ChEBI" id="CHEBI:37565"/>
    </ligand>
</feature>
<comment type="caution">
    <text evidence="10">Lacks conserved residue(s) required for the propagation of feature annotation.</text>
</comment>
<dbReference type="InterPro" id="IPR004520">
    <property type="entry name" value="GTPase_MnmE"/>
</dbReference>
<dbReference type="EC" id="3.6.-.-" evidence="10"/>
<feature type="domain" description="TrmE-type G" evidence="12">
    <location>
        <begin position="224"/>
        <end position="373"/>
    </location>
</feature>
<feature type="binding site" evidence="10">
    <location>
        <position position="28"/>
    </location>
    <ligand>
        <name>(6S)-5-formyl-5,6,7,8-tetrahydrofolate</name>
        <dbReference type="ChEBI" id="CHEBI:57457"/>
    </ligand>
</feature>
<dbReference type="GO" id="GO:0030488">
    <property type="term" value="P:tRNA methylation"/>
    <property type="evidence" value="ECO:0007669"/>
    <property type="project" value="TreeGrafter"/>
</dbReference>
<dbReference type="PANTHER" id="PTHR42714:SF2">
    <property type="entry name" value="TRNA MODIFICATION GTPASE GTPBP3, MITOCHONDRIAL"/>
    <property type="match status" value="1"/>
</dbReference>
<dbReference type="Pfam" id="PF10396">
    <property type="entry name" value="TrmE_N"/>
    <property type="match status" value="1"/>
</dbReference>
<dbReference type="SUPFAM" id="SSF52540">
    <property type="entry name" value="P-loop containing nucleoside triphosphate hydrolases"/>
    <property type="match status" value="1"/>
</dbReference>
<dbReference type="GO" id="GO:0005525">
    <property type="term" value="F:GTP binding"/>
    <property type="evidence" value="ECO:0007669"/>
    <property type="project" value="UniProtKB-UniRule"/>
</dbReference>
<dbReference type="CDD" id="cd04164">
    <property type="entry name" value="trmE"/>
    <property type="match status" value="1"/>
</dbReference>
<evidence type="ECO:0000256" key="6">
    <source>
        <dbReference type="ARBA" id="ARBA00022801"/>
    </source>
</evidence>
<evidence type="ECO:0000256" key="3">
    <source>
        <dbReference type="ARBA" id="ARBA00022694"/>
    </source>
</evidence>
<evidence type="ECO:0000256" key="2">
    <source>
        <dbReference type="ARBA" id="ARBA00022490"/>
    </source>
</evidence>
<dbReference type="GO" id="GO:0046872">
    <property type="term" value="F:metal ion binding"/>
    <property type="evidence" value="ECO:0007669"/>
    <property type="project" value="UniProtKB-KW"/>
</dbReference>